<evidence type="ECO:0008006" key="4">
    <source>
        <dbReference type="Google" id="ProtNLM"/>
    </source>
</evidence>
<evidence type="ECO:0000256" key="1">
    <source>
        <dbReference type="SAM" id="Phobius"/>
    </source>
</evidence>
<proteinExistence type="predicted"/>
<dbReference type="AlphaFoldDB" id="A0A7L5ANL9"/>
<dbReference type="Pfam" id="PF12277">
    <property type="entry name" value="DUF3618"/>
    <property type="match status" value="1"/>
</dbReference>
<reference evidence="2 3" key="1">
    <citation type="submission" date="2016-09" db="EMBL/GenBank/DDBJ databases">
        <title>Complete genome sequence of microbes from the polar regions.</title>
        <authorList>
            <person name="Liao L."/>
            <person name="Chen B."/>
        </authorList>
    </citation>
    <scope>NUCLEOTIDE SEQUENCE [LARGE SCALE GENOMIC DNA]</scope>
    <source>
        <strain evidence="2 3">ZS314</strain>
    </source>
</reference>
<accession>A0A7L5ANL9</accession>
<keyword evidence="1" id="KW-1133">Transmembrane helix</keyword>
<keyword evidence="1" id="KW-0812">Transmembrane</keyword>
<organism evidence="2 3">
    <name type="scientific">Marisediminicola antarctica</name>
    <dbReference type="NCBI Taxonomy" id="674079"/>
    <lineage>
        <taxon>Bacteria</taxon>
        <taxon>Bacillati</taxon>
        <taxon>Actinomycetota</taxon>
        <taxon>Actinomycetes</taxon>
        <taxon>Micrococcales</taxon>
        <taxon>Microbacteriaceae</taxon>
        <taxon>Marisediminicola</taxon>
    </lineage>
</organism>
<name>A0A7L5ANL9_9MICO</name>
<feature type="transmembrane region" description="Helical" evidence="1">
    <location>
        <begin position="47"/>
        <end position="67"/>
    </location>
</feature>
<gene>
    <name evidence="2" type="ORF">BHD05_01605</name>
</gene>
<evidence type="ECO:0000313" key="2">
    <source>
        <dbReference type="EMBL" id="QHO70904.1"/>
    </source>
</evidence>
<dbReference type="InterPro" id="IPR022062">
    <property type="entry name" value="DUF3618"/>
</dbReference>
<dbReference type="KEGG" id="mant:BHD05_01605"/>
<evidence type="ECO:0000313" key="3">
    <source>
        <dbReference type="Proteomes" id="UP000464507"/>
    </source>
</evidence>
<keyword evidence="1" id="KW-0472">Membrane</keyword>
<keyword evidence="3" id="KW-1185">Reference proteome</keyword>
<dbReference type="Proteomes" id="UP000464507">
    <property type="component" value="Chromosome"/>
</dbReference>
<protein>
    <recommendedName>
        <fullName evidence="4">DUF3618 domain-containing protein</fullName>
    </recommendedName>
</protein>
<sequence length="70" mass="7495">MQSKVAQTRAQLESTLDEIEDKLNVPKQVGVFARKAQASYEDNPVPWVAGVTAAVAIVGGLVAWAVLSRD</sequence>
<dbReference type="EMBL" id="CP017146">
    <property type="protein sequence ID" value="QHO70904.1"/>
    <property type="molecule type" value="Genomic_DNA"/>
</dbReference>